<comment type="caution">
    <text evidence="2">The sequence shown here is derived from an EMBL/GenBank/DDBJ whole genome shotgun (WGS) entry which is preliminary data.</text>
</comment>
<accession>A0A9X5I7J1</accession>
<protein>
    <submittedName>
        <fullName evidence="2">Lipase</fullName>
    </submittedName>
</protein>
<evidence type="ECO:0000313" key="2">
    <source>
        <dbReference type="EMBL" id="NHC37920.1"/>
    </source>
</evidence>
<proteinExistence type="predicted"/>
<dbReference type="InterPro" id="IPR051532">
    <property type="entry name" value="Ester_Hydrolysis_Enzymes"/>
</dbReference>
<evidence type="ECO:0000313" key="3">
    <source>
        <dbReference type="Proteomes" id="UP000031532"/>
    </source>
</evidence>
<dbReference type="Pfam" id="PF13472">
    <property type="entry name" value="Lipase_GDSL_2"/>
    <property type="match status" value="1"/>
</dbReference>
<reference evidence="2 3" key="1">
    <citation type="journal article" date="2015" name="Genome Announc.">
        <title>Draft Genome Sequence of the Terrestrial Cyanobacterium Scytonema millei VB511283, Isolated from Eastern India.</title>
        <authorList>
            <person name="Sen D."/>
            <person name="Chandrababunaidu M.M."/>
            <person name="Singh D."/>
            <person name="Sanghi N."/>
            <person name="Ghorai A."/>
            <person name="Mishra G.P."/>
            <person name="Madduluri M."/>
            <person name="Adhikary S.P."/>
            <person name="Tripathy S."/>
        </authorList>
    </citation>
    <scope>NUCLEOTIDE SEQUENCE [LARGE SCALE GENOMIC DNA]</scope>
    <source>
        <strain evidence="2 3">VB511283</strain>
    </source>
</reference>
<organism evidence="2 3">
    <name type="scientific">Scytonema millei VB511283</name>
    <dbReference type="NCBI Taxonomy" id="1245923"/>
    <lineage>
        <taxon>Bacteria</taxon>
        <taxon>Bacillati</taxon>
        <taxon>Cyanobacteriota</taxon>
        <taxon>Cyanophyceae</taxon>
        <taxon>Nostocales</taxon>
        <taxon>Scytonemataceae</taxon>
        <taxon>Scytonema</taxon>
    </lineage>
</organism>
<dbReference type="InterPro" id="IPR036514">
    <property type="entry name" value="SGNH_hydro_sf"/>
</dbReference>
<sequence length="195" mass="22191">MRICFVGDSFVNGTGDPECLGWTGRICVAAQKQGYDVTYYNLGVRRETSADIKARWLQEVSCRLSKDYDGRIVFSFGTNDTTIETDKTRIKFVESIENARQILQVAKQRFPVLMVGAPPMLDTEQNSRTVCLLKQFEQICLTIDIPYLDIFATLQKSDTWLQEVADYDGAHPRAAGYQEIANLVQNWSGWQSWLT</sequence>
<dbReference type="PANTHER" id="PTHR30383:SF5">
    <property type="entry name" value="SGNH HYDROLASE-TYPE ESTERASE DOMAIN-CONTAINING PROTEIN"/>
    <property type="match status" value="1"/>
</dbReference>
<dbReference type="Gene3D" id="3.40.50.1110">
    <property type="entry name" value="SGNH hydrolase"/>
    <property type="match status" value="1"/>
</dbReference>
<dbReference type="SUPFAM" id="SSF52266">
    <property type="entry name" value="SGNH hydrolase"/>
    <property type="match status" value="1"/>
</dbReference>
<dbReference type="InterPro" id="IPR013830">
    <property type="entry name" value="SGNH_hydro"/>
</dbReference>
<gene>
    <name evidence="2" type="ORF">QH73_0025400</name>
</gene>
<dbReference type="RefSeq" id="WP_039716910.1">
    <property type="nucleotide sequence ID" value="NZ_JTJC03000013.1"/>
</dbReference>
<dbReference type="GO" id="GO:0004622">
    <property type="term" value="F:phosphatidylcholine lysophospholipase activity"/>
    <property type="evidence" value="ECO:0007669"/>
    <property type="project" value="TreeGrafter"/>
</dbReference>
<keyword evidence="3" id="KW-1185">Reference proteome</keyword>
<dbReference type="EMBL" id="JTJC03000013">
    <property type="protein sequence ID" value="NHC37920.1"/>
    <property type="molecule type" value="Genomic_DNA"/>
</dbReference>
<feature type="domain" description="SGNH hydrolase-type esterase" evidence="1">
    <location>
        <begin position="5"/>
        <end position="178"/>
    </location>
</feature>
<dbReference type="PANTHER" id="PTHR30383">
    <property type="entry name" value="THIOESTERASE 1/PROTEASE 1/LYSOPHOSPHOLIPASE L1"/>
    <property type="match status" value="1"/>
</dbReference>
<evidence type="ECO:0000259" key="1">
    <source>
        <dbReference type="Pfam" id="PF13472"/>
    </source>
</evidence>
<name>A0A9X5I7J1_9CYAN</name>
<dbReference type="OrthoDB" id="5196031at2"/>
<dbReference type="Proteomes" id="UP000031532">
    <property type="component" value="Unassembled WGS sequence"/>
</dbReference>
<dbReference type="AlphaFoldDB" id="A0A9X5I7J1"/>